<keyword evidence="7" id="KW-1185">Reference proteome</keyword>
<dbReference type="FunFam" id="3.40.50.300:FF:000661">
    <property type="entry name" value="calmodulin-interacting protein 111 isoform X1"/>
    <property type="match status" value="1"/>
</dbReference>
<evidence type="ECO:0000256" key="3">
    <source>
        <dbReference type="ARBA" id="ARBA00022840"/>
    </source>
</evidence>
<accession>A0AAV7F2X7</accession>
<dbReference type="PROSITE" id="PS00674">
    <property type="entry name" value="AAA"/>
    <property type="match status" value="2"/>
</dbReference>
<keyword evidence="2" id="KW-0547">Nucleotide-binding</keyword>
<name>A0AAV7F2X7_ARIFI</name>
<keyword evidence="3" id="KW-0067">ATP-binding</keyword>
<dbReference type="Proteomes" id="UP000825729">
    <property type="component" value="Unassembled WGS sequence"/>
</dbReference>
<dbReference type="GO" id="GO:0005524">
    <property type="term" value="F:ATP binding"/>
    <property type="evidence" value="ECO:0007669"/>
    <property type="project" value="UniProtKB-KW"/>
</dbReference>
<dbReference type="CDD" id="cd19511">
    <property type="entry name" value="RecA-like_CDC48_r2-like"/>
    <property type="match status" value="1"/>
</dbReference>
<evidence type="ECO:0000313" key="7">
    <source>
        <dbReference type="Proteomes" id="UP000825729"/>
    </source>
</evidence>
<dbReference type="GO" id="GO:0009507">
    <property type="term" value="C:chloroplast"/>
    <property type="evidence" value="ECO:0007669"/>
    <property type="project" value="TreeGrafter"/>
</dbReference>
<evidence type="ECO:0000256" key="4">
    <source>
        <dbReference type="SAM" id="MobiDB-lite"/>
    </source>
</evidence>
<dbReference type="SUPFAM" id="SSF52540">
    <property type="entry name" value="P-loop containing nucleoside triphosphate hydrolases"/>
    <property type="match status" value="2"/>
</dbReference>
<gene>
    <name evidence="6" type="ORF">H6P81_007978</name>
</gene>
<sequence>MPSKTSKSNRTSKTPSKSPKPPVQSDEDESLIYELLGLASRKYPSLISKSAFVGRICDVVSQSDGHNATIWLSESAMVNASIPSGSIISVSLAASSKTSSTGSPLDSLAKGYESKSAGVTGLGSFFALAVVFPSSKVLKNEVKLSWSLSQTMGSPHMGKVIFVSLIKSQTRFQTQNWTNELSCSTNVELSSLSKYKCADLYLELVQSGYVMSGCSGSPSLKSPTAELADNLFSNCGISSPKTPSSQSKFNSRKSDDLLSIGHYSSDSSDMTFIRNILEDKQTKELLQISTSYWLACRTLLHGNLVVVPICGRPYLFLVKEARISYVDSNQDMLYEEKNNLTSIVDIDAALVVGPETRVHLFASTRDNQEERHLLEEDKYSISKLGGLSKESALLKEVIFEKILHNASYTGVLLHGPPGTGKTSLVHCCAYDCGVKLFLINGPEIISQDIGKSEQALHKVFDDAKQEAPAVVFIDELDAVAPLRKDGGESLSHRMVVTLLSLMDEAKTSNLLIIGATNRLDNIDSALRRHGRFDREFEIGVPSKAQRLDVLLTLLTDMRHSLSNSEIEYLASTTHGFVGADLASLCNEAALTSLRHYIKLENMHSKAENVTASMYQIDSLQFLLLNLSLSNRCIPHPDHAKIISKIDSFQDEVNIDDNSVALVEDEHLLQITLDHFEVAKLKVRPSAMKEVTVEVPKVSWEDIGGQEEVKSQLKEAVEWPQQHHEAFQRVGIHPPTGVLMFGPPGCSKTLMARAVASNAGLNFLAVKGPELFSKWVGESEKAVRSLFAKARAAAPSIIFFDEIDGLAITRGKENDGASVGDRVMSQLLVELDGLSKRVDVTVIAATNRPDKIDAALLRPGRFDRLLYVGPPNESDREAIFHIHLRKTPCSSDVSLKELAHITEGCTGADISSICREAALAALEENLDASEVSMAHFKVAISMVQPTEEEEESEADGRRVESSRNRDCIPRLLVVLEDSVVLRFSFSFTGRRRKLKIKEGTGGRGGCYYPSPIGSFQISEEILSTD</sequence>
<protein>
    <recommendedName>
        <fullName evidence="5">AAA+ ATPase domain-containing protein</fullName>
    </recommendedName>
</protein>
<evidence type="ECO:0000256" key="2">
    <source>
        <dbReference type="ARBA" id="ARBA00022741"/>
    </source>
</evidence>
<comment type="similarity">
    <text evidence="1">Belongs to the AAA ATPase family.</text>
</comment>
<feature type="domain" description="AAA+ ATPase" evidence="5">
    <location>
        <begin position="407"/>
        <end position="542"/>
    </location>
</feature>
<dbReference type="InterPro" id="IPR003593">
    <property type="entry name" value="AAA+_ATPase"/>
</dbReference>
<evidence type="ECO:0000259" key="5">
    <source>
        <dbReference type="SMART" id="SM00382"/>
    </source>
</evidence>
<dbReference type="AlphaFoldDB" id="A0AAV7F2X7"/>
<dbReference type="Pfam" id="PF17862">
    <property type="entry name" value="AAA_lid_3"/>
    <property type="match status" value="2"/>
</dbReference>
<feature type="region of interest" description="Disordered" evidence="4">
    <location>
        <begin position="1"/>
        <end position="26"/>
    </location>
</feature>
<dbReference type="Pfam" id="PF00004">
    <property type="entry name" value="AAA"/>
    <property type="match status" value="2"/>
</dbReference>
<feature type="domain" description="AAA+ ATPase" evidence="5">
    <location>
        <begin position="733"/>
        <end position="871"/>
    </location>
</feature>
<dbReference type="FunFam" id="3.40.50.300:FF:000061">
    <property type="entry name" value="ATPase family, AAA domain-containing 2"/>
    <property type="match status" value="1"/>
</dbReference>
<dbReference type="InterPro" id="IPR058958">
    <property type="entry name" value="DPBB_CI111"/>
</dbReference>
<dbReference type="InterPro" id="IPR003960">
    <property type="entry name" value="ATPase_AAA_CS"/>
</dbReference>
<dbReference type="Gene3D" id="1.10.8.60">
    <property type="match status" value="2"/>
</dbReference>
<dbReference type="InterPro" id="IPR050168">
    <property type="entry name" value="AAA_ATPase_domain"/>
</dbReference>
<dbReference type="PANTHER" id="PTHR23077:SF27">
    <property type="entry name" value="ATPASE FAMILY GENE 2 PROTEIN HOMOLOG A"/>
    <property type="match status" value="1"/>
</dbReference>
<evidence type="ECO:0000256" key="1">
    <source>
        <dbReference type="ARBA" id="ARBA00006914"/>
    </source>
</evidence>
<dbReference type="SMART" id="SM00382">
    <property type="entry name" value="AAA"/>
    <property type="match status" value="2"/>
</dbReference>
<evidence type="ECO:0000313" key="6">
    <source>
        <dbReference type="EMBL" id="KAG9455074.1"/>
    </source>
</evidence>
<dbReference type="PANTHER" id="PTHR23077">
    <property type="entry name" value="AAA-FAMILY ATPASE"/>
    <property type="match status" value="1"/>
</dbReference>
<dbReference type="InterPro" id="IPR027417">
    <property type="entry name" value="P-loop_NTPase"/>
</dbReference>
<comment type="caution">
    <text evidence="6">The sequence shown here is derived from an EMBL/GenBank/DDBJ whole genome shotgun (WGS) entry which is preliminary data.</text>
</comment>
<dbReference type="GO" id="GO:0016887">
    <property type="term" value="F:ATP hydrolysis activity"/>
    <property type="evidence" value="ECO:0007669"/>
    <property type="project" value="InterPro"/>
</dbReference>
<dbReference type="InterPro" id="IPR003959">
    <property type="entry name" value="ATPase_AAA_core"/>
</dbReference>
<dbReference type="Gene3D" id="3.40.50.300">
    <property type="entry name" value="P-loop containing nucleotide triphosphate hydrolases"/>
    <property type="match status" value="2"/>
</dbReference>
<reference evidence="6 7" key="1">
    <citation type="submission" date="2021-07" db="EMBL/GenBank/DDBJ databases">
        <title>The Aristolochia fimbriata genome: insights into angiosperm evolution, floral development and chemical biosynthesis.</title>
        <authorList>
            <person name="Jiao Y."/>
        </authorList>
    </citation>
    <scope>NUCLEOTIDE SEQUENCE [LARGE SCALE GENOMIC DNA]</scope>
    <source>
        <strain evidence="6">IBCAS-2021</strain>
        <tissue evidence="6">Leaf</tissue>
    </source>
</reference>
<dbReference type="EMBL" id="JAINDJ010000003">
    <property type="protein sequence ID" value="KAG9455074.1"/>
    <property type="molecule type" value="Genomic_DNA"/>
</dbReference>
<dbReference type="InterPro" id="IPR041569">
    <property type="entry name" value="AAA_lid_3"/>
</dbReference>
<dbReference type="Pfam" id="PF26429">
    <property type="entry name" value="DPBB_CI111"/>
    <property type="match status" value="1"/>
</dbReference>
<feature type="compositionally biased region" description="Low complexity" evidence="4">
    <location>
        <begin position="1"/>
        <end position="17"/>
    </location>
</feature>
<organism evidence="6 7">
    <name type="scientific">Aristolochia fimbriata</name>
    <name type="common">White veined hardy Dutchman's pipe vine</name>
    <dbReference type="NCBI Taxonomy" id="158543"/>
    <lineage>
        <taxon>Eukaryota</taxon>
        <taxon>Viridiplantae</taxon>
        <taxon>Streptophyta</taxon>
        <taxon>Embryophyta</taxon>
        <taxon>Tracheophyta</taxon>
        <taxon>Spermatophyta</taxon>
        <taxon>Magnoliopsida</taxon>
        <taxon>Magnoliidae</taxon>
        <taxon>Piperales</taxon>
        <taxon>Aristolochiaceae</taxon>
        <taxon>Aristolochia</taxon>
    </lineage>
</organism>
<dbReference type="FunFam" id="1.10.8.60:FF:000038">
    <property type="entry name" value="spermatogenesis-associated protein 5-like protein 1"/>
    <property type="match status" value="1"/>
</dbReference>
<proteinExistence type="inferred from homology"/>